<feature type="compositionally biased region" description="Basic residues" evidence="5">
    <location>
        <begin position="29"/>
        <end position="43"/>
    </location>
</feature>
<feature type="region of interest" description="Disordered" evidence="5">
    <location>
        <begin position="464"/>
        <end position="487"/>
    </location>
</feature>
<dbReference type="AlphaFoldDB" id="W6UPF5"/>
<dbReference type="InterPro" id="IPR017441">
    <property type="entry name" value="Protein_kinase_ATP_BS"/>
</dbReference>
<gene>
    <name evidence="7" type="ORF">EGR_01602</name>
</gene>
<feature type="compositionally biased region" description="Polar residues" evidence="5">
    <location>
        <begin position="45"/>
        <end position="57"/>
    </location>
</feature>
<dbReference type="GeneID" id="36337317"/>
<dbReference type="OMA" id="RSHMAFQ"/>
<accession>W6UPF5</accession>
<feature type="region of interest" description="Disordered" evidence="5">
    <location>
        <begin position="313"/>
        <end position="338"/>
    </location>
</feature>
<dbReference type="InterPro" id="IPR011009">
    <property type="entry name" value="Kinase-like_dom_sf"/>
</dbReference>
<dbReference type="PROSITE" id="PS50011">
    <property type="entry name" value="PROTEIN_KINASE_DOM"/>
    <property type="match status" value="1"/>
</dbReference>
<dbReference type="PROSITE" id="PS00107">
    <property type="entry name" value="PROTEIN_KINASE_ATP"/>
    <property type="match status" value="1"/>
</dbReference>
<feature type="region of interest" description="Disordered" evidence="5">
    <location>
        <begin position="1"/>
        <end position="57"/>
    </location>
</feature>
<reference evidence="7 8" key="1">
    <citation type="journal article" date="2013" name="Nat. Genet.">
        <title>The genome of the hydatid tapeworm Echinococcus granulosus.</title>
        <authorList>
            <person name="Zheng H."/>
            <person name="Zhang W."/>
            <person name="Zhang L."/>
            <person name="Zhang Z."/>
            <person name="Li J."/>
            <person name="Lu G."/>
            <person name="Zhu Y."/>
            <person name="Wang Y."/>
            <person name="Huang Y."/>
            <person name="Liu J."/>
            <person name="Kang H."/>
            <person name="Chen J."/>
            <person name="Wang L."/>
            <person name="Chen A."/>
            <person name="Yu S."/>
            <person name="Gao Z."/>
            <person name="Jin L."/>
            <person name="Gu W."/>
            <person name="Wang Z."/>
            <person name="Zhao L."/>
            <person name="Shi B."/>
            <person name="Wen H."/>
            <person name="Lin R."/>
            <person name="Jones M.K."/>
            <person name="Brejova B."/>
            <person name="Vinar T."/>
            <person name="Zhao G."/>
            <person name="McManus D.P."/>
            <person name="Chen Z."/>
            <person name="Zhou Y."/>
            <person name="Wang S."/>
        </authorList>
    </citation>
    <scope>NUCLEOTIDE SEQUENCE [LARGE SCALE GENOMIC DNA]</scope>
</reference>
<keyword evidence="2 4" id="KW-0547">Nucleotide-binding</keyword>
<keyword evidence="7" id="KW-0808">Transferase</keyword>
<dbReference type="EC" id="2.7.11.1" evidence="1"/>
<feature type="compositionally biased region" description="Polar residues" evidence="5">
    <location>
        <begin position="168"/>
        <end position="181"/>
    </location>
</feature>
<sequence>MVAAVQKSEESANDQRGLPNAKILDAHSSKKSVGKSRKARVQRQMKFQQEQPHSSQFQSMVSNYLGRNGKASGTNRAAESRTDNVVAANSRHANGDVRTILLSKRHSTATKPNNSSNLKELSLFDEVLHVYSPSQRPRKGSFMDFTLVLPNKQSHEITSDSNKVKGSGRQSQTMRVDSRMETVSNPQANFIPSSQTVRLSRIQLLKDYDELPSQRVLHYQGARDRKIRHLQVGRSVTTYTQTNNDSFREIQSSHKNRQLRGGADDQSATLTRRTYKRNNSVGRVNAERTNDRMVNGLYTDNRKSLTVLSQKNRKSSMDNAGLRRSQTGFGQTIGRGFRTNNDQSVARLSVSIVDSPPPVAERSKQYRSHMAFQLPNRVNIPPRQRLQRSYRSIYDRVIASEHQASPTLQSRYETPSTWSQLEQLQADHRYGFTNTPLAQSRPTNTIRTLQPQILVRRAAVQSSLNDSPKVKTSPAETFPQKQTRNRVAESKSLNHLKTLVNSNGFREHPAFTLPKGPVRQNKPSVPVANCSFTQLKNLLAREVDPGDPRSLLKELGTIGEGSTSVVKLALQLPDNTLVAIKKMNIASQQRPELLINEAVLMRTFSHPNIVKMFSCYLVNDDFWVVMEFMDCGALTSILSHTRLSKVTFTLTVLDSVSKRFFKVVKIEKCAYSYDTTYFYRLSENQIATLSIPILSALAFLHSNGIIHRDVKSDSILLASDFKVKLSDFGFCATCPRRRSLVGTPYWMAPEVIARAPYSTAVDIWSFGVLIIEMVDGEPSLFNETPSVAMHLIRESYTPHLKHPENQSVDLRDFLNAALTRNDAKRATGAQLLRHPFLNVAGPSTCLRPLFKTVLGRK</sequence>
<proteinExistence type="predicted"/>
<dbReference type="InterPro" id="IPR051931">
    <property type="entry name" value="PAK3-like"/>
</dbReference>
<evidence type="ECO:0000256" key="4">
    <source>
        <dbReference type="PROSITE-ProRule" id="PRU10141"/>
    </source>
</evidence>
<dbReference type="Proteomes" id="UP000019149">
    <property type="component" value="Unassembled WGS sequence"/>
</dbReference>
<evidence type="ECO:0000256" key="1">
    <source>
        <dbReference type="ARBA" id="ARBA00012513"/>
    </source>
</evidence>
<feature type="binding site" evidence="4">
    <location>
        <position position="582"/>
    </location>
    <ligand>
        <name>ATP</name>
        <dbReference type="ChEBI" id="CHEBI:30616"/>
    </ligand>
</feature>
<comment type="caution">
    <text evidence="7">The sequence shown here is derived from an EMBL/GenBank/DDBJ whole genome shotgun (WGS) entry which is preliminary data.</text>
</comment>
<evidence type="ECO:0000256" key="2">
    <source>
        <dbReference type="ARBA" id="ARBA00022741"/>
    </source>
</evidence>
<dbReference type="Gene3D" id="3.30.200.20">
    <property type="entry name" value="Phosphorylase Kinase, domain 1"/>
    <property type="match status" value="1"/>
</dbReference>
<keyword evidence="8" id="KW-1185">Reference proteome</keyword>
<keyword evidence="3 4" id="KW-0067">ATP-binding</keyword>
<name>W6UPF5_ECHGR</name>
<dbReference type="STRING" id="6210.W6UPF5"/>
<dbReference type="CTD" id="36337317"/>
<dbReference type="EMBL" id="APAU02000006">
    <property type="protein sequence ID" value="EUB63520.1"/>
    <property type="molecule type" value="Genomic_DNA"/>
</dbReference>
<dbReference type="Pfam" id="PF00069">
    <property type="entry name" value="Pkinase"/>
    <property type="match status" value="1"/>
</dbReference>
<dbReference type="RefSeq" id="XP_024354716.1">
    <property type="nucleotide sequence ID" value="XM_024490851.1"/>
</dbReference>
<dbReference type="GO" id="GO:0005524">
    <property type="term" value="F:ATP binding"/>
    <property type="evidence" value="ECO:0007669"/>
    <property type="project" value="UniProtKB-UniRule"/>
</dbReference>
<feature type="domain" description="Protein kinase" evidence="6">
    <location>
        <begin position="552"/>
        <end position="837"/>
    </location>
</feature>
<evidence type="ECO:0000259" key="6">
    <source>
        <dbReference type="PROSITE" id="PS50011"/>
    </source>
</evidence>
<dbReference type="GO" id="GO:0004674">
    <property type="term" value="F:protein serine/threonine kinase activity"/>
    <property type="evidence" value="ECO:0007669"/>
    <property type="project" value="UniProtKB-EC"/>
</dbReference>
<feature type="region of interest" description="Disordered" evidence="5">
    <location>
        <begin position="156"/>
        <end position="181"/>
    </location>
</feature>
<keyword evidence="7" id="KW-0418">Kinase</keyword>
<evidence type="ECO:0000256" key="3">
    <source>
        <dbReference type="ARBA" id="ARBA00022840"/>
    </source>
</evidence>
<dbReference type="Gene3D" id="1.10.510.10">
    <property type="entry name" value="Transferase(Phosphotransferase) domain 1"/>
    <property type="match status" value="1"/>
</dbReference>
<dbReference type="PANTHER" id="PTHR45832">
    <property type="entry name" value="SERINE/THREONINE-PROTEIN KINASE SAMKA-RELATED-RELATED"/>
    <property type="match status" value="1"/>
</dbReference>
<dbReference type="OrthoDB" id="1022360at2759"/>
<dbReference type="PANTHER" id="PTHR45832:SF8">
    <property type="entry name" value="PROTEIN KINASE DOMAIN-CONTAINING PROTEIN"/>
    <property type="match status" value="1"/>
</dbReference>
<dbReference type="KEGG" id="egl:EGR_01602"/>
<protein>
    <recommendedName>
        <fullName evidence="1">non-specific serine/threonine protein kinase</fullName>
        <ecNumber evidence="1">2.7.11.1</ecNumber>
    </recommendedName>
</protein>
<evidence type="ECO:0000313" key="7">
    <source>
        <dbReference type="EMBL" id="EUB63520.1"/>
    </source>
</evidence>
<evidence type="ECO:0000313" key="8">
    <source>
        <dbReference type="Proteomes" id="UP000019149"/>
    </source>
</evidence>
<organism evidence="7 8">
    <name type="scientific">Echinococcus granulosus</name>
    <name type="common">Hydatid tapeworm</name>
    <dbReference type="NCBI Taxonomy" id="6210"/>
    <lineage>
        <taxon>Eukaryota</taxon>
        <taxon>Metazoa</taxon>
        <taxon>Spiralia</taxon>
        <taxon>Lophotrochozoa</taxon>
        <taxon>Platyhelminthes</taxon>
        <taxon>Cestoda</taxon>
        <taxon>Eucestoda</taxon>
        <taxon>Cyclophyllidea</taxon>
        <taxon>Taeniidae</taxon>
        <taxon>Echinococcus</taxon>
        <taxon>Echinococcus granulosus group</taxon>
    </lineage>
</organism>
<dbReference type="InterPro" id="IPR000719">
    <property type="entry name" value="Prot_kinase_dom"/>
</dbReference>
<dbReference type="SUPFAM" id="SSF56112">
    <property type="entry name" value="Protein kinase-like (PK-like)"/>
    <property type="match status" value="1"/>
</dbReference>
<evidence type="ECO:0000256" key="5">
    <source>
        <dbReference type="SAM" id="MobiDB-lite"/>
    </source>
</evidence>